<feature type="compositionally biased region" description="Gly residues" evidence="5">
    <location>
        <begin position="681"/>
        <end position="693"/>
    </location>
</feature>
<comment type="subcellular location">
    <subcellularLocation>
        <location evidence="1">Cytoplasm</location>
    </subcellularLocation>
</comment>
<dbReference type="GO" id="GO:0000932">
    <property type="term" value="C:P-body"/>
    <property type="evidence" value="ECO:0007669"/>
    <property type="project" value="TreeGrafter"/>
</dbReference>
<dbReference type="SUPFAM" id="SSF50729">
    <property type="entry name" value="PH domain-like"/>
    <property type="match status" value="1"/>
</dbReference>
<dbReference type="Proteomes" id="UP000027222">
    <property type="component" value="Unassembled WGS sequence"/>
</dbReference>
<evidence type="ECO:0000256" key="4">
    <source>
        <dbReference type="ARBA" id="ARBA00022664"/>
    </source>
</evidence>
<evidence type="ECO:0000256" key="3">
    <source>
        <dbReference type="ARBA" id="ARBA00022490"/>
    </source>
</evidence>
<feature type="compositionally biased region" description="Polar residues" evidence="5">
    <location>
        <begin position="724"/>
        <end position="733"/>
    </location>
</feature>
<organism evidence="6 7">
    <name type="scientific">Galerina marginata (strain CBS 339.88)</name>
    <dbReference type="NCBI Taxonomy" id="685588"/>
    <lineage>
        <taxon>Eukaryota</taxon>
        <taxon>Fungi</taxon>
        <taxon>Dikarya</taxon>
        <taxon>Basidiomycota</taxon>
        <taxon>Agaricomycotina</taxon>
        <taxon>Agaricomycetes</taxon>
        <taxon>Agaricomycetidae</taxon>
        <taxon>Agaricales</taxon>
        <taxon>Agaricineae</taxon>
        <taxon>Strophariaceae</taxon>
        <taxon>Galerina</taxon>
    </lineage>
</organism>
<feature type="region of interest" description="Disordered" evidence="5">
    <location>
        <begin position="1"/>
        <end position="46"/>
    </location>
</feature>
<evidence type="ECO:0000313" key="6">
    <source>
        <dbReference type="EMBL" id="KDR72611.1"/>
    </source>
</evidence>
<feature type="compositionally biased region" description="Low complexity" evidence="5">
    <location>
        <begin position="237"/>
        <end position="252"/>
    </location>
</feature>
<evidence type="ECO:0000256" key="5">
    <source>
        <dbReference type="SAM" id="MobiDB-lite"/>
    </source>
</evidence>
<dbReference type="STRING" id="685588.A0A067SNX5"/>
<dbReference type="CDD" id="cd09804">
    <property type="entry name" value="Dcp1"/>
    <property type="match status" value="1"/>
</dbReference>
<dbReference type="GO" id="GO:0031087">
    <property type="term" value="P:deadenylation-independent decapping of nuclear-transcribed mRNA"/>
    <property type="evidence" value="ECO:0007669"/>
    <property type="project" value="TreeGrafter"/>
</dbReference>
<feature type="region of interest" description="Disordered" evidence="5">
    <location>
        <begin position="724"/>
        <end position="749"/>
    </location>
</feature>
<dbReference type="GO" id="GO:0003729">
    <property type="term" value="F:mRNA binding"/>
    <property type="evidence" value="ECO:0007669"/>
    <property type="project" value="TreeGrafter"/>
</dbReference>
<protein>
    <recommendedName>
        <fullName evidence="8">mRNA-decapping enzyme C-terminal domain-containing protein</fullName>
    </recommendedName>
</protein>
<dbReference type="PANTHER" id="PTHR16290">
    <property type="entry name" value="TRANSCRIPTION FACTOR SMIF DECAPPING ENZYME DCP1"/>
    <property type="match status" value="1"/>
</dbReference>
<dbReference type="GO" id="GO:0008047">
    <property type="term" value="F:enzyme activator activity"/>
    <property type="evidence" value="ECO:0007669"/>
    <property type="project" value="InterPro"/>
</dbReference>
<gene>
    <name evidence="6" type="ORF">GALMADRAFT_756244</name>
</gene>
<dbReference type="HOGENOM" id="CLU_013362_0_0_1"/>
<feature type="compositionally biased region" description="Polar residues" evidence="5">
    <location>
        <begin position="27"/>
        <end position="39"/>
    </location>
</feature>
<dbReference type="Gene3D" id="2.30.29.30">
    <property type="entry name" value="Pleckstrin-homology domain (PH domain)/Phosphotyrosine-binding domain (PTB)"/>
    <property type="match status" value="1"/>
</dbReference>
<dbReference type="InterPro" id="IPR010334">
    <property type="entry name" value="Dcp1"/>
</dbReference>
<dbReference type="AlphaFoldDB" id="A0A067SNX5"/>
<dbReference type="OrthoDB" id="440673at2759"/>
<dbReference type="InterPro" id="IPR011993">
    <property type="entry name" value="PH-like_dom_sf"/>
</dbReference>
<evidence type="ECO:0000256" key="1">
    <source>
        <dbReference type="ARBA" id="ARBA00004496"/>
    </source>
</evidence>
<dbReference type="EMBL" id="KL142388">
    <property type="protein sequence ID" value="KDR72611.1"/>
    <property type="molecule type" value="Genomic_DNA"/>
</dbReference>
<accession>A0A067SNX5</accession>
<feature type="compositionally biased region" description="Low complexity" evidence="5">
    <location>
        <begin position="598"/>
        <end position="611"/>
    </location>
</feature>
<evidence type="ECO:0008006" key="8">
    <source>
        <dbReference type="Google" id="ProtNLM"/>
    </source>
</evidence>
<evidence type="ECO:0000256" key="2">
    <source>
        <dbReference type="ARBA" id="ARBA00008778"/>
    </source>
</evidence>
<name>A0A067SNX5_GALM3</name>
<reference evidence="7" key="1">
    <citation type="journal article" date="2014" name="Proc. Natl. Acad. Sci. U.S.A.">
        <title>Extensive sampling of basidiomycete genomes demonstrates inadequacy of the white-rot/brown-rot paradigm for wood decay fungi.</title>
        <authorList>
            <person name="Riley R."/>
            <person name="Salamov A.A."/>
            <person name="Brown D.W."/>
            <person name="Nagy L.G."/>
            <person name="Floudas D."/>
            <person name="Held B.W."/>
            <person name="Levasseur A."/>
            <person name="Lombard V."/>
            <person name="Morin E."/>
            <person name="Otillar R."/>
            <person name="Lindquist E.A."/>
            <person name="Sun H."/>
            <person name="LaButti K.M."/>
            <person name="Schmutz J."/>
            <person name="Jabbour D."/>
            <person name="Luo H."/>
            <person name="Baker S.E."/>
            <person name="Pisabarro A.G."/>
            <person name="Walton J.D."/>
            <person name="Blanchette R.A."/>
            <person name="Henrissat B."/>
            <person name="Martin F."/>
            <person name="Cullen D."/>
            <person name="Hibbett D.S."/>
            <person name="Grigoriev I.V."/>
        </authorList>
    </citation>
    <scope>NUCLEOTIDE SEQUENCE [LARGE SCALE GENOMIC DNA]</scope>
    <source>
        <strain evidence="7">CBS 339.88</strain>
    </source>
</reference>
<feature type="compositionally biased region" description="Basic and acidic residues" evidence="5">
    <location>
        <begin position="622"/>
        <end position="635"/>
    </location>
</feature>
<feature type="region of interest" description="Disordered" evidence="5">
    <location>
        <begin position="490"/>
        <end position="550"/>
    </location>
</feature>
<feature type="compositionally biased region" description="Polar residues" evidence="5">
    <location>
        <begin position="490"/>
        <end position="503"/>
    </location>
</feature>
<dbReference type="GO" id="GO:0000290">
    <property type="term" value="P:deadenylation-dependent decapping of nuclear-transcribed mRNA"/>
    <property type="evidence" value="ECO:0007669"/>
    <property type="project" value="InterPro"/>
</dbReference>
<feature type="compositionally biased region" description="Low complexity" evidence="5">
    <location>
        <begin position="381"/>
        <end position="403"/>
    </location>
</feature>
<comment type="similarity">
    <text evidence="2">Belongs to the DCP1 family.</text>
</comment>
<keyword evidence="3" id="KW-0963">Cytoplasm</keyword>
<dbReference type="Pfam" id="PF06058">
    <property type="entry name" value="DCP1"/>
    <property type="match status" value="1"/>
</dbReference>
<feature type="region of interest" description="Disordered" evidence="5">
    <location>
        <begin position="586"/>
        <end position="709"/>
    </location>
</feature>
<feature type="region of interest" description="Disordered" evidence="5">
    <location>
        <begin position="377"/>
        <end position="422"/>
    </location>
</feature>
<sequence length="810" mass="86929">MGPPRKIPQPSTSTSAPMTPHHDPSQPARTTPLDTQITPGASLGMSPASRYTHNIKVLRKRDPSIISIFDQFSYVCVYHHDGTKWMKHGYEGTMFLFERNTYPPYGLYILNRAGPEDYIQGIYPEDEFITNGPYLLIRSYPDFLARRLAGIQPTSSGEPPHPFSDVYAIPNLDQLESKMKGRASVVGLWMHAINSRDTMIEVMQRLHSLVKQNQPYPDEFRYGPGRPPPPHRLRAVPRQPDLSDSQQPSQSDSENDLGNHSDAPSAMSGGLSEVEMLFTKLIKPSASSSSSNQQATSTTLTLDSLFASASAPSGLSIVGQHDNVPLSPSTSNTGVALLDTIFASAAPPSSQRPPSIYSPQPSINAPQVLTQDVLSNLLGLPPTRTPSAASTTYSTSASAVSHPSSREGDNEDDGDSDSPITLEECDLYPRAGPSTAKLAGSELLSTLGLGVPRLGPYGRINGDVTPRGPMNGHRTQTQFHSAMAIEPTTSISTVRGGPASSTDPHVAPETSESSKPRANRALVPFEPDSELWPYSRGPVDETSPTDGNEDGEIVELNFEETSVLSDPDAFDKVLRNRKSAVSLRASINGHGHGHPSHIHINGVEDTNNTNGRGRKGKKSKKELRDAANTRAREQIENSWDIPPPSPATSRGPLSYQDLMYGPPASPSPPLSPSPDRAGYSNGLGLGLGHGNGNGRNSAVPPPVPEMKTPTMNANAVLGHVNGSSNGFTYTSSPHKGKGKAVVNGRPKTNGSASAVDAQAAGESIVAALEALPLPLKRMERNEFVKEVLTLIHTDKAFVDTLYQDYMARSA</sequence>
<evidence type="ECO:0000313" key="7">
    <source>
        <dbReference type="Proteomes" id="UP000027222"/>
    </source>
</evidence>
<feature type="compositionally biased region" description="Basic residues" evidence="5">
    <location>
        <begin position="612"/>
        <end position="621"/>
    </location>
</feature>
<feature type="region of interest" description="Disordered" evidence="5">
    <location>
        <begin position="215"/>
        <end position="268"/>
    </location>
</feature>
<dbReference type="PANTHER" id="PTHR16290:SF0">
    <property type="entry name" value="DECAPPING PROTEIN 1, ISOFORM A"/>
    <property type="match status" value="1"/>
</dbReference>
<feature type="compositionally biased region" description="Pro residues" evidence="5">
    <location>
        <begin position="663"/>
        <end position="672"/>
    </location>
</feature>
<dbReference type="GO" id="GO:0006397">
    <property type="term" value="P:mRNA processing"/>
    <property type="evidence" value="ECO:0007669"/>
    <property type="project" value="UniProtKB-KW"/>
</dbReference>
<keyword evidence="7" id="KW-1185">Reference proteome</keyword>
<proteinExistence type="inferred from homology"/>
<keyword evidence="4" id="KW-0507">mRNA processing</keyword>